<organism evidence="2 3">
    <name type="scientific">Nostoc cf. commune SO-36</name>
    <dbReference type="NCBI Taxonomy" id="449208"/>
    <lineage>
        <taxon>Bacteria</taxon>
        <taxon>Bacillati</taxon>
        <taxon>Cyanobacteriota</taxon>
        <taxon>Cyanophyceae</taxon>
        <taxon>Nostocales</taxon>
        <taxon>Nostocaceae</taxon>
        <taxon>Nostoc</taxon>
    </lineage>
</organism>
<dbReference type="PROSITE" id="PS50006">
    <property type="entry name" value="FHA_DOMAIN"/>
    <property type="match status" value="1"/>
</dbReference>
<dbReference type="SUPFAM" id="SSF49879">
    <property type="entry name" value="SMAD/FHA domain"/>
    <property type="match status" value="1"/>
</dbReference>
<sequence length="103" mass="11704">MTNEQIQLNWDDPATGERREPRLNMPIAFGREFARLPPEFNGQRVSRMLLNSNEVSRYHALIDWEQDHLVVIDQGSVNGVYVNGQPQTRSVLANGDTCKLAPI</sequence>
<reference evidence="2" key="1">
    <citation type="submission" date="2022-04" db="EMBL/GenBank/DDBJ databases">
        <title>Complete genome sequence of a cyanobacterium, Nostoc sp. SO-36, isolated in Antarctica.</title>
        <authorList>
            <person name="Kanesaki Y."/>
            <person name="Effendi D."/>
            <person name="Sakamoto T."/>
            <person name="Ohtani S."/>
            <person name="Awai K."/>
        </authorList>
    </citation>
    <scope>NUCLEOTIDE SEQUENCE</scope>
    <source>
        <strain evidence="2">SO-36</strain>
    </source>
</reference>
<protein>
    <recommendedName>
        <fullName evidence="1">FHA domain-containing protein</fullName>
    </recommendedName>
</protein>
<name>A0ABM7YVN9_NOSCO</name>
<dbReference type="Pfam" id="PF00498">
    <property type="entry name" value="FHA"/>
    <property type="match status" value="1"/>
</dbReference>
<accession>A0ABM7YVN9</accession>
<proteinExistence type="predicted"/>
<evidence type="ECO:0000313" key="2">
    <source>
        <dbReference type="EMBL" id="BDI14689.1"/>
    </source>
</evidence>
<keyword evidence="3" id="KW-1185">Reference proteome</keyword>
<evidence type="ECO:0000313" key="3">
    <source>
        <dbReference type="Proteomes" id="UP001055453"/>
    </source>
</evidence>
<dbReference type="EMBL" id="AP025732">
    <property type="protein sequence ID" value="BDI14689.1"/>
    <property type="molecule type" value="Genomic_DNA"/>
</dbReference>
<dbReference type="InterPro" id="IPR008984">
    <property type="entry name" value="SMAD_FHA_dom_sf"/>
</dbReference>
<evidence type="ECO:0000259" key="1">
    <source>
        <dbReference type="PROSITE" id="PS50006"/>
    </source>
</evidence>
<dbReference type="InterPro" id="IPR000253">
    <property type="entry name" value="FHA_dom"/>
</dbReference>
<gene>
    <name evidence="2" type="ORF">ANSO36C_04910</name>
</gene>
<dbReference type="SMART" id="SM00240">
    <property type="entry name" value="FHA"/>
    <property type="match status" value="1"/>
</dbReference>
<dbReference type="Gene3D" id="2.60.200.20">
    <property type="match status" value="1"/>
</dbReference>
<feature type="domain" description="FHA" evidence="1">
    <location>
        <begin position="27"/>
        <end position="87"/>
    </location>
</feature>
<dbReference type="Proteomes" id="UP001055453">
    <property type="component" value="Chromosome"/>
</dbReference>
<dbReference type="CDD" id="cd00060">
    <property type="entry name" value="FHA"/>
    <property type="match status" value="1"/>
</dbReference>